<dbReference type="RefSeq" id="WP_013174895.1">
    <property type="nucleotide sequence ID" value="NC_014220.1"/>
</dbReference>
<name>D7CLA8_SYNLT</name>
<accession>D7CLA8</accession>
<protein>
    <recommendedName>
        <fullName evidence="3">SEC-C motif domain protein</fullName>
    </recommendedName>
</protein>
<dbReference type="EMBL" id="CP002048">
    <property type="protein sequence ID" value="ADI01493.1"/>
    <property type="molecule type" value="Genomic_DNA"/>
</dbReference>
<gene>
    <name evidence="1" type="ordered locus">Slip_0713</name>
</gene>
<dbReference type="InterPro" id="IPR004027">
    <property type="entry name" value="SEC_C_motif"/>
</dbReference>
<dbReference type="Pfam" id="PF03692">
    <property type="entry name" value="CxxCxxCC"/>
    <property type="match status" value="1"/>
</dbReference>
<reference evidence="2" key="1">
    <citation type="journal article" date="2010" name="Stand. Genomic Sci.">
        <title>Complete genome sequence of Syntrophothermus lipocalidus type strain (TGB-C1T).</title>
        <authorList>
            <consortium name="US DOE Joint Genome Institute (JGI-PGF)"/>
            <person name="Djao O."/>
            <person name="Zhang X."/>
            <person name="Lucas S."/>
            <person name="Lapidus A."/>
            <person name="Glavina Del Rio T."/>
            <person name="Nolan M."/>
            <person name="Tice H."/>
            <person name="Cheng J."/>
            <person name="Han C."/>
            <person name="Tapia R."/>
            <person name="Goodwin L."/>
            <person name="Pitluck S."/>
            <person name="Liolios K."/>
            <person name="Ivanova N."/>
            <person name="Mavromatis K."/>
            <person name="Mikhailova N."/>
            <person name="Ovchinnikova G."/>
            <person name="Pati A."/>
            <person name="Brambilla E."/>
            <person name="Chen A."/>
            <person name="Palaniappan K."/>
            <person name="Land M."/>
            <person name="Hauser L."/>
            <person name="Chang Y."/>
            <person name="Jeffries C."/>
            <person name="Rohde M."/>
            <person name="Sikorski J."/>
            <person name="Spring S."/>
            <person name="Goker M."/>
            <person name="Detter J."/>
            <person name="Woyke T."/>
            <person name="Bristow J."/>
            <person name="Eisen J."/>
            <person name="Markowitz V."/>
            <person name="Hugenholtz P."/>
            <person name="Kyrpides N."/>
            <person name="Klenk H."/>
        </authorList>
    </citation>
    <scope>NUCLEOTIDE SEQUENCE [LARGE SCALE GENOMIC DNA]</scope>
    <source>
        <strain evidence="2">DSM 12680 / TGB-C1</strain>
    </source>
</reference>
<dbReference type="Proteomes" id="UP000000378">
    <property type="component" value="Chromosome"/>
</dbReference>
<dbReference type="InterPro" id="IPR005358">
    <property type="entry name" value="Puta_zinc/iron-chelating_dom"/>
</dbReference>
<dbReference type="AlphaFoldDB" id="D7CLA8"/>
<dbReference type="Pfam" id="PF02810">
    <property type="entry name" value="SEC-C"/>
    <property type="match status" value="1"/>
</dbReference>
<reference evidence="1 2" key="2">
    <citation type="journal article" date="2010" name="Stand. Genomic Sci.">
        <title>Complete genome sequence of Syntrophothermus lipocalidus type strain (TGB-C1).</title>
        <authorList>
            <person name="Djao O.D."/>
            <person name="Zhang X."/>
            <person name="Lucas S."/>
            <person name="Lapidus A."/>
            <person name="Del Rio T.G."/>
            <person name="Nolan M."/>
            <person name="Tice H."/>
            <person name="Cheng J.F."/>
            <person name="Han C."/>
            <person name="Tapia R."/>
            <person name="Goodwin L."/>
            <person name="Pitluck S."/>
            <person name="Liolios K."/>
            <person name="Ivanova N."/>
            <person name="Mavromatis K."/>
            <person name="Mikhailova N."/>
            <person name="Ovchinnikova G."/>
            <person name="Pati A."/>
            <person name="Brambilla E."/>
            <person name="Chen A."/>
            <person name="Palaniappan K."/>
            <person name="Land M."/>
            <person name="Hauser L."/>
            <person name="Chang Y.J."/>
            <person name="Jeffries C.D."/>
            <person name="Rohde M."/>
            <person name="Sikorski J."/>
            <person name="Spring S."/>
            <person name="Goker M."/>
            <person name="Detter J.C."/>
            <person name="Woyke T."/>
            <person name="Bristow J."/>
            <person name="Eisen J.A."/>
            <person name="Markowitz V."/>
            <person name="Hugenholtz P."/>
            <person name="Kyrpides N.C."/>
            <person name="Klenk H.P."/>
        </authorList>
    </citation>
    <scope>NUCLEOTIDE SEQUENCE [LARGE SCALE GENOMIC DNA]</scope>
    <source>
        <strain evidence="2">DSM 12680 / TGB-C1</strain>
    </source>
</reference>
<dbReference type="HOGENOM" id="CLU_1015383_0_0_9"/>
<proteinExistence type="predicted"/>
<evidence type="ECO:0000313" key="2">
    <source>
        <dbReference type="Proteomes" id="UP000000378"/>
    </source>
</evidence>
<evidence type="ECO:0000313" key="1">
    <source>
        <dbReference type="EMBL" id="ADI01493.1"/>
    </source>
</evidence>
<keyword evidence="2" id="KW-1185">Reference proteome</keyword>
<dbReference type="KEGG" id="slp:Slip_0713"/>
<organism evidence="1 2">
    <name type="scientific">Syntrophothermus lipocalidus (strain DSM 12680 / TGB-C1)</name>
    <dbReference type="NCBI Taxonomy" id="643648"/>
    <lineage>
        <taxon>Bacteria</taxon>
        <taxon>Bacillati</taxon>
        <taxon>Bacillota</taxon>
        <taxon>Clostridia</taxon>
        <taxon>Eubacteriales</taxon>
        <taxon>Syntrophomonadaceae</taxon>
        <taxon>Syntrophothermus</taxon>
    </lineage>
</organism>
<evidence type="ECO:0008006" key="3">
    <source>
        <dbReference type="Google" id="ProtNLM"/>
    </source>
</evidence>
<dbReference type="STRING" id="643648.Slip_0713"/>
<sequence>MKKKQRQSGRSHVIKRVIEDYLRACPVMKLSDGDACPCGSIRRYGDCCGPKGVEYRLLWANESGEPALIDSRTFREKATELLMYLDRPWVRGISSLSQGLRYLEGLYRRYDSFVALFERFVSCRRGCTACCYYLVGTSFLEAELIKRYAVRLLSQEQLDAIRVRVREQLAYYIRENQRPRDRQKDEELLAAYFQKRLPCPFLSAENDCMVYPVRPFTCRSHSAVSDPHACETGKGLDLLDVMGLTTSIATTLVEVSATFFGDEKWEHIGLWLAF</sequence>
<dbReference type="eggNOG" id="COG0727">
    <property type="taxonomic scope" value="Bacteria"/>
</dbReference>
<dbReference type="OrthoDB" id="9810361at2"/>